<evidence type="ECO:0008006" key="5">
    <source>
        <dbReference type="Google" id="ProtNLM"/>
    </source>
</evidence>
<dbReference type="PANTHER" id="PTHR47074">
    <property type="entry name" value="BNAC02G40300D PROTEIN"/>
    <property type="match status" value="1"/>
</dbReference>
<dbReference type="Pfam" id="PF13966">
    <property type="entry name" value="zf-RVT"/>
    <property type="match status" value="1"/>
</dbReference>
<evidence type="ECO:0000259" key="1">
    <source>
        <dbReference type="Pfam" id="PF13456"/>
    </source>
</evidence>
<feature type="domain" description="RNase H type-1" evidence="1">
    <location>
        <begin position="298"/>
        <end position="395"/>
    </location>
</feature>
<dbReference type="OrthoDB" id="1110547at2759"/>
<dbReference type="Gene3D" id="3.30.420.10">
    <property type="entry name" value="Ribonuclease H-like superfamily/Ribonuclease H"/>
    <property type="match status" value="1"/>
</dbReference>
<gene>
    <name evidence="3" type="ORF">Bca52824_058521</name>
</gene>
<keyword evidence="4" id="KW-1185">Reference proteome</keyword>
<protein>
    <recommendedName>
        <fullName evidence="5">RNase H type-1 domain-containing protein</fullName>
    </recommendedName>
</protein>
<dbReference type="Pfam" id="PF13456">
    <property type="entry name" value="RVT_3"/>
    <property type="match status" value="1"/>
</dbReference>
<organism evidence="3 4">
    <name type="scientific">Brassica carinata</name>
    <name type="common">Ethiopian mustard</name>
    <name type="synonym">Abyssinian cabbage</name>
    <dbReference type="NCBI Taxonomy" id="52824"/>
    <lineage>
        <taxon>Eukaryota</taxon>
        <taxon>Viridiplantae</taxon>
        <taxon>Streptophyta</taxon>
        <taxon>Embryophyta</taxon>
        <taxon>Tracheophyta</taxon>
        <taxon>Spermatophyta</taxon>
        <taxon>Magnoliopsida</taxon>
        <taxon>eudicotyledons</taxon>
        <taxon>Gunneridae</taxon>
        <taxon>Pentapetalae</taxon>
        <taxon>rosids</taxon>
        <taxon>malvids</taxon>
        <taxon>Brassicales</taxon>
        <taxon>Brassicaceae</taxon>
        <taxon>Brassiceae</taxon>
        <taxon>Brassica</taxon>
    </lineage>
</organism>
<dbReference type="InterPro" id="IPR044730">
    <property type="entry name" value="RNase_H-like_dom_plant"/>
</dbReference>
<evidence type="ECO:0000313" key="4">
    <source>
        <dbReference type="Proteomes" id="UP000886595"/>
    </source>
</evidence>
<evidence type="ECO:0000259" key="2">
    <source>
        <dbReference type="Pfam" id="PF13966"/>
    </source>
</evidence>
<dbReference type="InterPro" id="IPR002156">
    <property type="entry name" value="RNaseH_domain"/>
</dbReference>
<dbReference type="InterPro" id="IPR052929">
    <property type="entry name" value="RNase_H-like_EbsB-rel"/>
</dbReference>
<dbReference type="GO" id="GO:0003676">
    <property type="term" value="F:nucleic acid binding"/>
    <property type="evidence" value="ECO:0007669"/>
    <property type="project" value="InterPro"/>
</dbReference>
<dbReference type="InterPro" id="IPR012337">
    <property type="entry name" value="RNaseH-like_sf"/>
</dbReference>
<evidence type="ECO:0000313" key="3">
    <source>
        <dbReference type="EMBL" id="KAG2275966.1"/>
    </source>
</evidence>
<dbReference type="InterPro" id="IPR026960">
    <property type="entry name" value="RVT-Znf"/>
</dbReference>
<dbReference type="CDD" id="cd06222">
    <property type="entry name" value="RNase_H_like"/>
    <property type="match status" value="1"/>
</dbReference>
<dbReference type="AlphaFoldDB" id="A0A8X7QTN8"/>
<dbReference type="SUPFAM" id="SSF53098">
    <property type="entry name" value="Ribonuclease H-like"/>
    <property type="match status" value="1"/>
</dbReference>
<dbReference type="InterPro" id="IPR036397">
    <property type="entry name" value="RNaseH_sf"/>
</dbReference>
<dbReference type="EMBL" id="JAAMPC010000012">
    <property type="protein sequence ID" value="KAG2275966.1"/>
    <property type="molecule type" value="Genomic_DNA"/>
</dbReference>
<sequence>MIGDGRNTNVWLDHWSPVIPLCKLIHVSYNQNKRVEDFIDKDVSYNQNKRVEEFIDKDTCSWNVLKLEQLLKPLNIARTLKINLSRFATKYKLIWPFTKDMRYTFNSGYWAATHLYHDGDEIIRPEDSLDIKRNIWRLNILPKIKHFLWRVVSGALPTYTKLCTSIINIYPTCHRCCVEDETINHVLFLFPHSTAVWRCSGILPSHVFQYESNRLLVFWILWVVWKSRNEYLFDKRNVHSIEDVRCAIDANMEWHRNDIHTTLVPRRHPVKLYKWDPPPRDLVKCNFDYSSSSRNSQAGIFLGAGCVQVKKMQTSLEEEALAFLLAANVVRDWRRVWFEGDNQELCTIINQVKDHVDLGNLLCDIRYWMELLPESSLDYVNRKRNQAADALAKQALQQSSYTVFFHIPHVWLINFLYYPFTI</sequence>
<dbReference type="PANTHER" id="PTHR47074:SF78">
    <property type="entry name" value="GB|AAF30348.1-RELATED"/>
    <property type="match status" value="1"/>
</dbReference>
<proteinExistence type="predicted"/>
<comment type="caution">
    <text evidence="3">The sequence shown here is derived from an EMBL/GenBank/DDBJ whole genome shotgun (WGS) entry which is preliminary data.</text>
</comment>
<reference evidence="3 4" key="1">
    <citation type="submission" date="2020-02" db="EMBL/GenBank/DDBJ databases">
        <authorList>
            <person name="Ma Q."/>
            <person name="Huang Y."/>
            <person name="Song X."/>
            <person name="Pei D."/>
        </authorList>
    </citation>
    <scope>NUCLEOTIDE SEQUENCE [LARGE SCALE GENOMIC DNA]</scope>
    <source>
        <strain evidence="3">Sxm20200214</strain>
        <tissue evidence="3">Leaf</tissue>
    </source>
</reference>
<name>A0A8X7QTN8_BRACI</name>
<feature type="domain" description="Reverse transcriptase zinc-binding" evidence="2">
    <location>
        <begin position="127"/>
        <end position="197"/>
    </location>
</feature>
<dbReference type="GO" id="GO:0004523">
    <property type="term" value="F:RNA-DNA hybrid ribonuclease activity"/>
    <property type="evidence" value="ECO:0007669"/>
    <property type="project" value="InterPro"/>
</dbReference>
<accession>A0A8X7QTN8</accession>
<dbReference type="Proteomes" id="UP000886595">
    <property type="component" value="Unassembled WGS sequence"/>
</dbReference>